<accession>A0ABR2RXD8</accession>
<dbReference type="Proteomes" id="UP001396334">
    <property type="component" value="Unassembled WGS sequence"/>
</dbReference>
<protein>
    <submittedName>
        <fullName evidence="1">Uncharacterized protein</fullName>
    </submittedName>
</protein>
<name>A0ABR2RXD8_9ROSI</name>
<sequence length="85" mass="9417">MVSIDVSLSDFSFVVVHLLTSTIFGSKLLKDNHLLYLTKHRIPKSWGELWLMLPREQTMLGKDPDTPVDVVAAATETAASGVMMD</sequence>
<comment type="caution">
    <text evidence="1">The sequence shown here is derived from an EMBL/GenBank/DDBJ whole genome shotgun (WGS) entry which is preliminary data.</text>
</comment>
<keyword evidence="2" id="KW-1185">Reference proteome</keyword>
<evidence type="ECO:0000313" key="1">
    <source>
        <dbReference type="EMBL" id="KAK9017495.1"/>
    </source>
</evidence>
<organism evidence="1 2">
    <name type="scientific">Hibiscus sabdariffa</name>
    <name type="common">roselle</name>
    <dbReference type="NCBI Taxonomy" id="183260"/>
    <lineage>
        <taxon>Eukaryota</taxon>
        <taxon>Viridiplantae</taxon>
        <taxon>Streptophyta</taxon>
        <taxon>Embryophyta</taxon>
        <taxon>Tracheophyta</taxon>
        <taxon>Spermatophyta</taxon>
        <taxon>Magnoliopsida</taxon>
        <taxon>eudicotyledons</taxon>
        <taxon>Gunneridae</taxon>
        <taxon>Pentapetalae</taxon>
        <taxon>rosids</taxon>
        <taxon>malvids</taxon>
        <taxon>Malvales</taxon>
        <taxon>Malvaceae</taxon>
        <taxon>Malvoideae</taxon>
        <taxon>Hibiscus</taxon>
    </lineage>
</organism>
<reference evidence="1 2" key="1">
    <citation type="journal article" date="2024" name="G3 (Bethesda)">
        <title>Genome assembly of Hibiscus sabdariffa L. provides insights into metabolisms of medicinal natural products.</title>
        <authorList>
            <person name="Kim T."/>
        </authorList>
    </citation>
    <scope>NUCLEOTIDE SEQUENCE [LARGE SCALE GENOMIC DNA]</scope>
    <source>
        <strain evidence="1">TK-2024</strain>
        <tissue evidence="1">Old leaves</tissue>
    </source>
</reference>
<gene>
    <name evidence="1" type="ORF">V6N11_079974</name>
</gene>
<proteinExistence type="predicted"/>
<dbReference type="EMBL" id="JBBPBN010000020">
    <property type="protein sequence ID" value="KAK9017495.1"/>
    <property type="molecule type" value="Genomic_DNA"/>
</dbReference>
<evidence type="ECO:0000313" key="2">
    <source>
        <dbReference type="Proteomes" id="UP001396334"/>
    </source>
</evidence>